<sequence>MSAKASGGWDKPIAAVRLSGERKRKLGAIAKALGSNATPTQILDHCIDIVASESNEASSTHQKLDAISAQGRDLAGSLAGVADDMDRGFGMAREALADIKIELHDARELLALIAGAASSDGDDGEPMPISEWLRRSTADEPACRYLLARATWQAVARRGTDRVDMDVLVERVASQPAAAEGLARMPAALVRIDRLACSSETHAKTILADFYIGCQRGADGEWSLDFREIGPSGSIGGNSMLAISI</sequence>
<keyword evidence="2" id="KW-1185">Reference proteome</keyword>
<gene>
    <name evidence="1" type="ORF">SNE35_25760</name>
</gene>
<evidence type="ECO:0000313" key="2">
    <source>
        <dbReference type="Proteomes" id="UP001285263"/>
    </source>
</evidence>
<dbReference type="EMBL" id="JAXCLA010000009">
    <property type="protein sequence ID" value="MDY0747934.1"/>
    <property type="molecule type" value="Genomic_DNA"/>
</dbReference>
<dbReference type="RefSeq" id="WP_320425903.1">
    <property type="nucleotide sequence ID" value="NZ_JAXCLA010000009.1"/>
</dbReference>
<organism evidence="1 2">
    <name type="scientific">Roseateles agri</name>
    <dbReference type="NCBI Taxonomy" id="3098619"/>
    <lineage>
        <taxon>Bacteria</taxon>
        <taxon>Pseudomonadati</taxon>
        <taxon>Pseudomonadota</taxon>
        <taxon>Betaproteobacteria</taxon>
        <taxon>Burkholderiales</taxon>
        <taxon>Sphaerotilaceae</taxon>
        <taxon>Roseateles</taxon>
    </lineage>
</organism>
<comment type="caution">
    <text evidence="1">The sequence shown here is derived from an EMBL/GenBank/DDBJ whole genome shotgun (WGS) entry which is preliminary data.</text>
</comment>
<protein>
    <submittedName>
        <fullName evidence="1">Uncharacterized protein</fullName>
    </submittedName>
</protein>
<name>A0ABU5DNP6_9BURK</name>
<accession>A0ABU5DNP6</accession>
<reference evidence="1 2" key="1">
    <citation type="submission" date="2023-11" db="EMBL/GenBank/DDBJ databases">
        <title>Paucibacter sp. nov., isolated from fresh soil in Korea.</title>
        <authorList>
            <person name="Le N.T.T."/>
        </authorList>
    </citation>
    <scope>NUCLEOTIDE SEQUENCE [LARGE SCALE GENOMIC DNA]</scope>
    <source>
        <strain evidence="1 2">R3-3</strain>
    </source>
</reference>
<dbReference type="Proteomes" id="UP001285263">
    <property type="component" value="Unassembled WGS sequence"/>
</dbReference>
<evidence type="ECO:0000313" key="1">
    <source>
        <dbReference type="EMBL" id="MDY0747934.1"/>
    </source>
</evidence>
<proteinExistence type="predicted"/>